<protein>
    <submittedName>
        <fullName evidence="2">Nuclear transport factor 2 family protein</fullName>
    </submittedName>
</protein>
<dbReference type="Pfam" id="PF12680">
    <property type="entry name" value="SnoaL_2"/>
    <property type="match status" value="1"/>
</dbReference>
<dbReference type="Gene3D" id="3.10.450.50">
    <property type="match status" value="1"/>
</dbReference>
<dbReference type="SUPFAM" id="SSF54427">
    <property type="entry name" value="NTF2-like"/>
    <property type="match status" value="1"/>
</dbReference>
<gene>
    <name evidence="2" type="ORF">ACFO0B_07125</name>
</gene>
<organism evidence="2 3">
    <name type="scientific">Nocardia jiangsuensis</name>
    <dbReference type="NCBI Taxonomy" id="1691563"/>
    <lineage>
        <taxon>Bacteria</taxon>
        <taxon>Bacillati</taxon>
        <taxon>Actinomycetota</taxon>
        <taxon>Actinomycetes</taxon>
        <taxon>Mycobacteriales</taxon>
        <taxon>Nocardiaceae</taxon>
        <taxon>Nocardia</taxon>
    </lineage>
</organism>
<reference evidence="3" key="1">
    <citation type="journal article" date="2019" name="Int. J. Syst. Evol. Microbiol.">
        <title>The Global Catalogue of Microorganisms (GCM) 10K type strain sequencing project: providing services to taxonomists for standard genome sequencing and annotation.</title>
        <authorList>
            <consortium name="The Broad Institute Genomics Platform"/>
            <consortium name="The Broad Institute Genome Sequencing Center for Infectious Disease"/>
            <person name="Wu L."/>
            <person name="Ma J."/>
        </authorList>
    </citation>
    <scope>NUCLEOTIDE SEQUENCE [LARGE SCALE GENOMIC DNA]</scope>
    <source>
        <strain evidence="3">CGMCC 4.7330</strain>
    </source>
</reference>
<evidence type="ECO:0000313" key="2">
    <source>
        <dbReference type="EMBL" id="MFC3961757.1"/>
    </source>
</evidence>
<evidence type="ECO:0000313" key="3">
    <source>
        <dbReference type="Proteomes" id="UP001595696"/>
    </source>
</evidence>
<dbReference type="InterPro" id="IPR032710">
    <property type="entry name" value="NTF2-like_dom_sf"/>
</dbReference>
<name>A0ABV8DQ51_9NOCA</name>
<keyword evidence="3" id="KW-1185">Reference proteome</keyword>
<dbReference type="Proteomes" id="UP001595696">
    <property type="component" value="Unassembled WGS sequence"/>
</dbReference>
<proteinExistence type="predicted"/>
<evidence type="ECO:0000259" key="1">
    <source>
        <dbReference type="Pfam" id="PF12680"/>
    </source>
</evidence>
<feature type="domain" description="SnoaL-like" evidence="1">
    <location>
        <begin position="20"/>
        <end position="108"/>
    </location>
</feature>
<dbReference type="InterPro" id="IPR037401">
    <property type="entry name" value="SnoaL-like"/>
</dbReference>
<comment type="caution">
    <text evidence="2">The sequence shown here is derived from an EMBL/GenBank/DDBJ whole genome shotgun (WGS) entry which is preliminary data.</text>
</comment>
<dbReference type="EMBL" id="JBHSAX010000006">
    <property type="protein sequence ID" value="MFC3961757.1"/>
    <property type="molecule type" value="Genomic_DNA"/>
</dbReference>
<sequence>MAPDPAPARDDLLTAVLASPAAVAAKDRAGWLALFTPEAVVEDPVGSRPHVGLDAIGRFHDTFIAPNTITFQPDADIVTGRTVLRDLAITIRMSTGATVRVPMHLRYDLVWHEDSWRIAHLAAHWEFAPMVLQLLGTGLRGLGAGTLLGGQLLANLGPGGALGMLGAVRGVGARGRRSAEQVLRDAADGEVAELAGVATELPTGRARPAEFAAYLRGATVSKVIAAGRTVTASVRLGDRPAVAVVEFAGRRVSTLRLIAE</sequence>
<dbReference type="RefSeq" id="WP_378611512.1">
    <property type="nucleotide sequence ID" value="NZ_JBHSAX010000006.1"/>
</dbReference>
<accession>A0ABV8DQ51</accession>